<sequence>LTSNIKGKVAIDIVDLKMIKISFTIIFAFALIFTVISRTSGAMMTHDKCSKVLDPNNCDLTKCRVNCIQQYQGIGHCIGRNPYKCICIYDCSP</sequence>
<dbReference type="GO" id="GO:0031640">
    <property type="term" value="P:killing of cells of another organism"/>
    <property type="evidence" value="ECO:0007669"/>
    <property type="project" value="UniProtKB-KW"/>
</dbReference>
<evidence type="ECO:0000313" key="8">
    <source>
        <dbReference type="Proteomes" id="UP000289340"/>
    </source>
</evidence>
<keyword evidence="2" id="KW-0929">Antimicrobial</keyword>
<reference evidence="7 8" key="1">
    <citation type="submission" date="2018-09" db="EMBL/GenBank/DDBJ databases">
        <title>A high-quality reference genome of wild soybean provides a powerful tool to mine soybean genomes.</title>
        <authorList>
            <person name="Xie M."/>
            <person name="Chung C.Y.L."/>
            <person name="Li M.-W."/>
            <person name="Wong F.-L."/>
            <person name="Chan T.-F."/>
            <person name="Lam H.-M."/>
        </authorList>
    </citation>
    <scope>NUCLEOTIDE SEQUENCE [LARGE SCALE GENOMIC DNA]</scope>
    <source>
        <strain evidence="8">cv. W05</strain>
        <tissue evidence="7">Hypocotyl of etiolated seedlings</tissue>
    </source>
</reference>
<gene>
    <name evidence="7" type="ORF">D0Y65_015952</name>
</gene>
<keyword evidence="6" id="KW-0812">Transmembrane</keyword>
<proteinExistence type="inferred from homology"/>
<evidence type="ECO:0000256" key="5">
    <source>
        <dbReference type="ARBA" id="ARBA00023157"/>
    </source>
</evidence>
<comment type="caution">
    <text evidence="7">The sequence shown here is derived from an EMBL/GenBank/DDBJ whole genome shotgun (WGS) entry which is preliminary data.</text>
</comment>
<dbReference type="PANTHER" id="PTHR33830">
    <property type="entry name" value="DEFENSIN-LIKE PROTEIN 184-RELATED"/>
    <property type="match status" value="1"/>
</dbReference>
<keyword evidence="8" id="KW-1185">Reference proteome</keyword>
<evidence type="ECO:0008006" key="9">
    <source>
        <dbReference type="Google" id="ProtNLM"/>
    </source>
</evidence>
<evidence type="ECO:0000256" key="6">
    <source>
        <dbReference type="SAM" id="Phobius"/>
    </source>
</evidence>
<dbReference type="InterPro" id="IPR010851">
    <property type="entry name" value="DEFL"/>
</dbReference>
<evidence type="ECO:0000256" key="3">
    <source>
        <dbReference type="ARBA" id="ARBA00022577"/>
    </source>
</evidence>
<comment type="similarity">
    <text evidence="1">Belongs to the DEFL family.</text>
</comment>
<keyword evidence="4" id="KW-0611">Plant defense</keyword>
<keyword evidence="3" id="KW-0295">Fungicide</keyword>
<evidence type="ECO:0000313" key="7">
    <source>
        <dbReference type="EMBL" id="RZC09430.1"/>
    </source>
</evidence>
<keyword evidence="6" id="KW-0472">Membrane</keyword>
<organism evidence="7 8">
    <name type="scientific">Glycine soja</name>
    <name type="common">Wild soybean</name>
    <dbReference type="NCBI Taxonomy" id="3848"/>
    <lineage>
        <taxon>Eukaryota</taxon>
        <taxon>Viridiplantae</taxon>
        <taxon>Streptophyta</taxon>
        <taxon>Embryophyta</taxon>
        <taxon>Tracheophyta</taxon>
        <taxon>Spermatophyta</taxon>
        <taxon>Magnoliopsida</taxon>
        <taxon>eudicotyledons</taxon>
        <taxon>Gunneridae</taxon>
        <taxon>Pentapetalae</taxon>
        <taxon>rosids</taxon>
        <taxon>fabids</taxon>
        <taxon>Fabales</taxon>
        <taxon>Fabaceae</taxon>
        <taxon>Papilionoideae</taxon>
        <taxon>50 kb inversion clade</taxon>
        <taxon>NPAAA clade</taxon>
        <taxon>indigoferoid/millettioid clade</taxon>
        <taxon>Phaseoleae</taxon>
        <taxon>Glycine</taxon>
        <taxon>Glycine subgen. Soja</taxon>
    </lineage>
</organism>
<dbReference type="Pfam" id="PF07333">
    <property type="entry name" value="SLR1-BP"/>
    <property type="match status" value="1"/>
</dbReference>
<protein>
    <recommendedName>
        <fullName evidence="9">Defensin-like protein</fullName>
    </recommendedName>
</protein>
<keyword evidence="5" id="KW-1015">Disulfide bond</keyword>
<evidence type="ECO:0000256" key="4">
    <source>
        <dbReference type="ARBA" id="ARBA00022821"/>
    </source>
</evidence>
<accession>A0A445KFI2</accession>
<feature type="transmembrane region" description="Helical" evidence="6">
    <location>
        <begin position="18"/>
        <end position="36"/>
    </location>
</feature>
<name>A0A445KFI2_GLYSO</name>
<dbReference type="Proteomes" id="UP000289340">
    <property type="component" value="Chromosome 6"/>
</dbReference>
<keyword evidence="6" id="KW-1133">Transmembrane helix</keyword>
<evidence type="ECO:0000256" key="1">
    <source>
        <dbReference type="ARBA" id="ARBA00006722"/>
    </source>
</evidence>
<dbReference type="AlphaFoldDB" id="A0A445KFI2"/>
<feature type="non-terminal residue" evidence="7">
    <location>
        <position position="1"/>
    </location>
</feature>
<dbReference type="GO" id="GO:0050832">
    <property type="term" value="P:defense response to fungus"/>
    <property type="evidence" value="ECO:0007669"/>
    <property type="project" value="UniProtKB-KW"/>
</dbReference>
<evidence type="ECO:0000256" key="2">
    <source>
        <dbReference type="ARBA" id="ARBA00022529"/>
    </source>
</evidence>
<dbReference type="PANTHER" id="PTHR33830:SF21">
    <property type="entry name" value="DEFENSIN-LIKE PROTEIN 165-RELATED"/>
    <property type="match status" value="1"/>
</dbReference>
<dbReference type="EMBL" id="QZWG01000006">
    <property type="protein sequence ID" value="RZC09430.1"/>
    <property type="molecule type" value="Genomic_DNA"/>
</dbReference>